<sequence>MEDGKEKEKQVPIDRAELYKAVHSRFDGSPMNPDVAEKIRRMKEIQVNDPASSQTLSQCRMGGSISWSPSDRYAQVIGQNDMVAFEEQRENQSVANPNPDQVPPSIPKSSHASRKKFDDSAADGAGAGVEATKD</sequence>
<proteinExistence type="predicted"/>
<evidence type="ECO:0000313" key="3">
    <source>
        <dbReference type="Proteomes" id="UP000516437"/>
    </source>
</evidence>
<reference evidence="2 3" key="1">
    <citation type="journal article" date="2019" name="Plant Biotechnol. J.">
        <title>The red bayberry genome and genetic basis of sex determination.</title>
        <authorList>
            <person name="Jia H.M."/>
            <person name="Jia H.J."/>
            <person name="Cai Q.L."/>
            <person name="Wang Y."/>
            <person name="Zhao H.B."/>
            <person name="Yang W.F."/>
            <person name="Wang G.Y."/>
            <person name="Li Y.H."/>
            <person name="Zhan D.L."/>
            <person name="Shen Y.T."/>
            <person name="Niu Q.F."/>
            <person name="Chang L."/>
            <person name="Qiu J."/>
            <person name="Zhao L."/>
            <person name="Xie H.B."/>
            <person name="Fu W.Y."/>
            <person name="Jin J."/>
            <person name="Li X.W."/>
            <person name="Jiao Y."/>
            <person name="Zhou C.C."/>
            <person name="Tu T."/>
            <person name="Chai C.Y."/>
            <person name="Gao J.L."/>
            <person name="Fan L.J."/>
            <person name="van de Weg E."/>
            <person name="Wang J.Y."/>
            <person name="Gao Z.S."/>
        </authorList>
    </citation>
    <scope>NUCLEOTIDE SEQUENCE [LARGE SCALE GENOMIC DNA]</scope>
    <source>
        <tissue evidence="2">Leaves</tissue>
    </source>
</reference>
<dbReference type="AlphaFoldDB" id="A0A6A1VTE2"/>
<keyword evidence="3" id="KW-1185">Reference proteome</keyword>
<comment type="caution">
    <text evidence="2">The sequence shown here is derived from an EMBL/GenBank/DDBJ whole genome shotgun (WGS) entry which is preliminary data.</text>
</comment>
<accession>A0A6A1VTE2</accession>
<evidence type="ECO:0000256" key="1">
    <source>
        <dbReference type="SAM" id="MobiDB-lite"/>
    </source>
</evidence>
<dbReference type="OrthoDB" id="1732544at2759"/>
<protein>
    <submittedName>
        <fullName evidence="2">Uncharacterized protein</fullName>
    </submittedName>
</protein>
<evidence type="ECO:0000313" key="2">
    <source>
        <dbReference type="EMBL" id="KAB1216171.1"/>
    </source>
</evidence>
<dbReference type="EMBL" id="RXIC02000022">
    <property type="protein sequence ID" value="KAB1216171.1"/>
    <property type="molecule type" value="Genomic_DNA"/>
</dbReference>
<gene>
    <name evidence="2" type="ORF">CJ030_MR4G011988</name>
</gene>
<organism evidence="2 3">
    <name type="scientific">Morella rubra</name>
    <name type="common">Chinese bayberry</name>
    <dbReference type="NCBI Taxonomy" id="262757"/>
    <lineage>
        <taxon>Eukaryota</taxon>
        <taxon>Viridiplantae</taxon>
        <taxon>Streptophyta</taxon>
        <taxon>Embryophyta</taxon>
        <taxon>Tracheophyta</taxon>
        <taxon>Spermatophyta</taxon>
        <taxon>Magnoliopsida</taxon>
        <taxon>eudicotyledons</taxon>
        <taxon>Gunneridae</taxon>
        <taxon>Pentapetalae</taxon>
        <taxon>rosids</taxon>
        <taxon>fabids</taxon>
        <taxon>Fagales</taxon>
        <taxon>Myricaceae</taxon>
        <taxon>Morella</taxon>
    </lineage>
</organism>
<dbReference type="Proteomes" id="UP000516437">
    <property type="component" value="Chromosome 4"/>
</dbReference>
<feature type="region of interest" description="Disordered" evidence="1">
    <location>
        <begin position="88"/>
        <end position="134"/>
    </location>
</feature>
<name>A0A6A1VTE2_9ROSI</name>